<dbReference type="InterPro" id="IPR012337">
    <property type="entry name" value="RNaseH-like_sf"/>
</dbReference>
<dbReference type="PROSITE" id="PS50994">
    <property type="entry name" value="INTEGRASE"/>
    <property type="match status" value="1"/>
</dbReference>
<dbReference type="InterPro" id="IPR043128">
    <property type="entry name" value="Rev_trsase/Diguanyl_cyclase"/>
</dbReference>
<dbReference type="Gene3D" id="3.30.70.270">
    <property type="match status" value="1"/>
</dbReference>
<dbReference type="InterPro" id="IPR001878">
    <property type="entry name" value="Znf_CCHC"/>
</dbReference>
<proteinExistence type="predicted"/>
<dbReference type="Pfam" id="PF12090">
    <property type="entry name" value="Spt20_SEP"/>
    <property type="match status" value="1"/>
</dbReference>
<protein>
    <recommendedName>
        <fullName evidence="8">Endonuclease</fullName>
    </recommendedName>
</protein>
<feature type="compositionally biased region" description="Basic and acidic residues" evidence="3">
    <location>
        <begin position="358"/>
        <end position="370"/>
    </location>
</feature>
<dbReference type="InterPro" id="IPR001584">
    <property type="entry name" value="Integrase_cat-core"/>
</dbReference>
<evidence type="ECO:0000313" key="7">
    <source>
        <dbReference type="Proteomes" id="UP001235939"/>
    </source>
</evidence>
<evidence type="ECO:0008006" key="8">
    <source>
        <dbReference type="Google" id="ProtNLM"/>
    </source>
</evidence>
<evidence type="ECO:0000256" key="2">
    <source>
        <dbReference type="SAM" id="Coils"/>
    </source>
</evidence>
<evidence type="ECO:0000259" key="4">
    <source>
        <dbReference type="PROSITE" id="PS50158"/>
    </source>
</evidence>
<dbReference type="Pfam" id="PF18701">
    <property type="entry name" value="DUF5641"/>
    <property type="match status" value="1"/>
</dbReference>
<dbReference type="PANTHER" id="PTHR47331">
    <property type="entry name" value="PHD-TYPE DOMAIN-CONTAINING PROTEIN"/>
    <property type="match status" value="1"/>
</dbReference>
<dbReference type="InterPro" id="IPR040676">
    <property type="entry name" value="DUF5641"/>
</dbReference>
<dbReference type="InterPro" id="IPR000477">
    <property type="entry name" value="RT_dom"/>
</dbReference>
<dbReference type="SUPFAM" id="SSF53098">
    <property type="entry name" value="Ribonuclease H-like"/>
    <property type="match status" value="1"/>
</dbReference>
<sequence length="1841" mass="210240">MYDVQETSRFKGNKGFSLELKTSNGSESPVIHLMYNEKELLEYIDNEQLPPILVELLEKSKENMFYNGCVIVEVRNFRRSEKLASNYTLLKPTNQSLLSDLHQITKWNHEDKISLEASLILSTSEPICLDPSTSVTYLLNKINFKRNFFSKPSLKRALNSVSQLSRNKRNKLLQCKAPKPLRLYDFVKKYKPSLYRTLKPSVDNFRVTLPNLDVPKEINMEKNVCPLTISNPAAENDNVEVEEYIMEVQDKNSWKVSFTHITILQNSIDEQYTGKLYIGRDGQDSGTSCVFKLGDQVCVQKYIDQFTEIFTEKGRRSVKITHLVPGHAPSISFTQGAKENMAEKFKLPNLTAALAAPPKEEPKVQPKVEEPSSPESSPIDVTSQDVSPPPSEPMAVKEEHHRTAQQLRPLPLGLPPNYGLMPPGLGQQLGVCYRAAMTGKVAQSDKFADYFVICGLGDKLEPHTNCGEISLDEVSPLCQSYKPQVLGQYPDSTVQDDTAVSMKHPKEPQFHPFLITREDNSRYYGHSLVFYEQVTSQQICSILHSHQDLDQKMLDHMMVADAEEDTLNCEIEEAEHYSDTFITLERKIHEDTELHDADKFHYLVQSMQSNTRARELIESYPQTAENYAKAVQALKQSSRLNNLLDFLRREVEGEERRLLARRGFEGSSPKEKLRNKFKQSSNIPTAAGLFSAKEMGCLFCENNHQSKDCITAQSMPFKDKRAKIYEKRCCLKCLKPGHLAKACKRTVQCNICAKGHYVLLCPDLPCNRKEKTHVSEVVQSALANQQCTKDVTLMTLMVNIMGNNGYRRVRALLDPGSQKSYILESTALEVKLKPIGNVNIAHSLFGGTQTETKCHKVYTVALCSNLSELDTLREFEFLGQDIICGEIPRTPKGAWLNELKGSRIWLSDLGRDSPKIELLIGSDIYGSLLSGRVKQLENGLTAIETHLGWTICGPSPKKDEQTDYSSLVVISMHSRNMSVDYLWDLETIGIKDPRENLTKLEEDKIVHQHFLNTVHQLEDGRFCVGLPWLGNQEGIPSNRHIAERRLFNTTRKLRAKCIFSEYDRVFQEWLAEGVIEKVSPEDLNRNCHYLPHHPVFKADSNTTKIRPVFDASCKDKGNLSLNDCLASGPNVIEQIPAILLKFREKAIGVIADIRKAFLQIEVKEEDRDYLRFLWWKNNHQIQVFRHKRVVFGVTCSPYLLGAVILHHLKGVSSEFGALPQKLMECLYIDNCVTSVDTEAELVDLVEKSTEIFAKAKMDLRMWQFGPIHRVKEVYSRLPPSVDIERSEEASVLGMKWNLLEDTLNVTPKFGVIINSLSKRDLLSHTQQIFDPIGFLAPVLLPAKLLIQQAWTVKTDWDEPLPSTIQENFMKWYSMHSLQLSELEDAEKGIWKTVQQQVFSSRGDSINGLMIIRDDFGLIRIKSKLIERDDEYSFRYPILLPTKHHVVTCLIREFHLRHCHAGVQILSAKLRENYWILNSRRSIRSVVSQCAKCRRFSSKPVKTTPIHLPLDRVRDATAFEILGVDLAGPLYLKNKTKAWIVLFTCAVFRAIHLELVTSLSTEAFIQALRRFIARRGRPTVIYSDNGTNFVGANNALKALNWKKIVLDQNLHKISWKFIPPTAAWWGGWWERLIRSIKDLLVRILGHSSVYYEEMSTILCDAEATINSRPLTYIHEDFDSLIPLSPSMFLHDSKYVGVPDLDKLDSKKFQDRYRHCQRLREALRSRFRSEYLGQLVQKANERTPKLSVGDVVIVKVEDKRRLHWPMARIVELFPGRDGHSRVAKVRTKLGTLIRPVQKLYPLEVSSGDPILRSKGDTTIEEEHSEAKRTRCGRMVKPPQRLNL</sequence>
<feature type="domain" description="CCHC-type" evidence="4">
    <location>
        <begin position="730"/>
        <end position="745"/>
    </location>
</feature>
<reference evidence="6 7" key="1">
    <citation type="submission" date="2022-01" db="EMBL/GenBank/DDBJ databases">
        <title>A chromosomal length assembly of Cordylochernes scorpioides.</title>
        <authorList>
            <person name="Zeh D."/>
            <person name="Zeh J."/>
        </authorList>
    </citation>
    <scope>NUCLEOTIDE SEQUENCE [LARGE SCALE GENOMIC DNA]</scope>
    <source>
        <strain evidence="6">IN4F17</strain>
        <tissue evidence="6">Whole Body</tissue>
    </source>
</reference>
<dbReference type="EMBL" id="CP092866">
    <property type="protein sequence ID" value="UYV67154.1"/>
    <property type="molecule type" value="Genomic_DNA"/>
</dbReference>
<dbReference type="InterPro" id="IPR041588">
    <property type="entry name" value="Integrase_H2C2"/>
</dbReference>
<feature type="domain" description="Integrase catalytic" evidence="5">
    <location>
        <begin position="1500"/>
        <end position="1692"/>
    </location>
</feature>
<dbReference type="PROSITE" id="PS50158">
    <property type="entry name" value="ZF_CCHC"/>
    <property type="match status" value="1"/>
</dbReference>
<keyword evidence="2" id="KW-0175">Coiled coil</keyword>
<evidence type="ECO:0000256" key="1">
    <source>
        <dbReference type="PROSITE-ProRule" id="PRU00047"/>
    </source>
</evidence>
<dbReference type="SUPFAM" id="SSF56672">
    <property type="entry name" value="DNA/RNA polymerases"/>
    <property type="match status" value="1"/>
</dbReference>
<feature type="coiled-coil region" evidence="2">
    <location>
        <begin position="630"/>
        <end position="657"/>
    </location>
</feature>
<dbReference type="Gene3D" id="3.30.420.10">
    <property type="entry name" value="Ribonuclease H-like superfamily/Ribonuclease H"/>
    <property type="match status" value="1"/>
</dbReference>
<organism evidence="6 7">
    <name type="scientific">Cordylochernes scorpioides</name>
    <dbReference type="NCBI Taxonomy" id="51811"/>
    <lineage>
        <taxon>Eukaryota</taxon>
        <taxon>Metazoa</taxon>
        <taxon>Ecdysozoa</taxon>
        <taxon>Arthropoda</taxon>
        <taxon>Chelicerata</taxon>
        <taxon>Arachnida</taxon>
        <taxon>Pseudoscorpiones</taxon>
        <taxon>Cheliferoidea</taxon>
        <taxon>Chernetidae</taxon>
        <taxon>Cordylochernes</taxon>
    </lineage>
</organism>
<evidence type="ECO:0000313" key="6">
    <source>
        <dbReference type="EMBL" id="UYV67154.1"/>
    </source>
</evidence>
<dbReference type="Pfam" id="PF05380">
    <property type="entry name" value="Peptidase_A17"/>
    <property type="match status" value="1"/>
</dbReference>
<dbReference type="Proteomes" id="UP001235939">
    <property type="component" value="Chromosome 04"/>
</dbReference>
<dbReference type="Pfam" id="PF03456">
    <property type="entry name" value="uDENN"/>
    <property type="match status" value="1"/>
</dbReference>
<name>A0ABY6KE83_9ARAC</name>
<gene>
    <name evidence="6" type="ORF">LAZ67_4004124</name>
</gene>
<keyword evidence="1" id="KW-0479">Metal-binding</keyword>
<feature type="region of interest" description="Disordered" evidence="3">
    <location>
        <begin position="354"/>
        <end position="415"/>
    </location>
</feature>
<dbReference type="Pfam" id="PF17921">
    <property type="entry name" value="Integrase_H2C2"/>
    <property type="match status" value="1"/>
</dbReference>
<dbReference type="InterPro" id="IPR043502">
    <property type="entry name" value="DNA/RNA_pol_sf"/>
</dbReference>
<dbReference type="PANTHER" id="PTHR47331:SF5">
    <property type="entry name" value="RIBONUCLEASE H"/>
    <property type="match status" value="1"/>
</dbReference>
<evidence type="ECO:0000256" key="3">
    <source>
        <dbReference type="SAM" id="MobiDB-lite"/>
    </source>
</evidence>
<dbReference type="SMART" id="SM00800">
    <property type="entry name" value="uDENN"/>
    <property type="match status" value="1"/>
</dbReference>
<evidence type="ECO:0000259" key="5">
    <source>
        <dbReference type="PROSITE" id="PS50994"/>
    </source>
</evidence>
<keyword evidence="7" id="KW-1185">Reference proteome</keyword>
<dbReference type="Gene3D" id="3.10.10.10">
    <property type="entry name" value="HIV Type 1 Reverse Transcriptase, subunit A, domain 1"/>
    <property type="match status" value="1"/>
</dbReference>
<dbReference type="Gene3D" id="1.10.340.70">
    <property type="match status" value="1"/>
</dbReference>
<keyword evidence="1" id="KW-0862">Zinc</keyword>
<dbReference type="InterPro" id="IPR036397">
    <property type="entry name" value="RNaseH_sf"/>
</dbReference>
<dbReference type="InterPro" id="IPR005113">
    <property type="entry name" value="uDENN_dom"/>
</dbReference>
<keyword evidence="1" id="KW-0863">Zinc-finger</keyword>
<accession>A0ABY6KE83</accession>
<dbReference type="Pfam" id="PF00078">
    <property type="entry name" value="RVT_1"/>
    <property type="match status" value="1"/>
</dbReference>
<dbReference type="InterPro" id="IPR008042">
    <property type="entry name" value="Retrotrans_Pao"/>
</dbReference>
<dbReference type="InterPro" id="IPR046468">
    <property type="entry name" value="Spt20-like_SEP"/>
</dbReference>